<feature type="coiled-coil region" evidence="1">
    <location>
        <begin position="143"/>
        <end position="170"/>
    </location>
</feature>
<evidence type="ECO:0000313" key="4">
    <source>
        <dbReference type="Proteomes" id="UP000240357"/>
    </source>
</evidence>
<keyword evidence="1" id="KW-0175">Coiled coil</keyword>
<keyword evidence="2" id="KW-1133">Transmembrane helix</keyword>
<organism evidence="3 4">
    <name type="scientific">Adhaeribacter arboris</name>
    <dbReference type="NCBI Taxonomy" id="2072846"/>
    <lineage>
        <taxon>Bacteria</taxon>
        <taxon>Pseudomonadati</taxon>
        <taxon>Bacteroidota</taxon>
        <taxon>Cytophagia</taxon>
        <taxon>Cytophagales</taxon>
        <taxon>Hymenobacteraceae</taxon>
        <taxon>Adhaeribacter</taxon>
    </lineage>
</organism>
<keyword evidence="4" id="KW-1185">Reference proteome</keyword>
<dbReference type="RefSeq" id="WP_106932264.1">
    <property type="nucleotide sequence ID" value="NZ_PYFT01000001.1"/>
</dbReference>
<keyword evidence="2" id="KW-0812">Transmembrane</keyword>
<reference evidence="3 4" key="1">
    <citation type="submission" date="2018-03" db="EMBL/GenBank/DDBJ databases">
        <title>Adhaeribacter sp. HMF7605 Genome sequencing and assembly.</title>
        <authorList>
            <person name="Kang H."/>
            <person name="Kang J."/>
            <person name="Cha I."/>
            <person name="Kim H."/>
            <person name="Joh K."/>
        </authorList>
    </citation>
    <scope>NUCLEOTIDE SEQUENCE [LARGE SCALE GENOMIC DNA]</scope>
    <source>
        <strain evidence="3 4">HMF7605</strain>
    </source>
</reference>
<name>A0A2T2YKP4_9BACT</name>
<comment type="caution">
    <text evidence="3">The sequence shown here is derived from an EMBL/GenBank/DDBJ whole genome shotgun (WGS) entry which is preliminary data.</text>
</comment>
<dbReference type="Proteomes" id="UP000240357">
    <property type="component" value="Unassembled WGS sequence"/>
</dbReference>
<dbReference type="EMBL" id="PYFT01000001">
    <property type="protein sequence ID" value="PSR56086.1"/>
    <property type="molecule type" value="Genomic_DNA"/>
</dbReference>
<feature type="transmembrane region" description="Helical" evidence="2">
    <location>
        <begin position="87"/>
        <end position="111"/>
    </location>
</feature>
<feature type="transmembrane region" description="Helical" evidence="2">
    <location>
        <begin position="126"/>
        <end position="147"/>
    </location>
</feature>
<evidence type="ECO:0000313" key="3">
    <source>
        <dbReference type="EMBL" id="PSR56086.1"/>
    </source>
</evidence>
<gene>
    <name evidence="3" type="ORF">AHMF7605_22570</name>
</gene>
<dbReference type="OrthoDB" id="1495073at2"/>
<protein>
    <submittedName>
        <fullName evidence="3">Uncharacterized protein</fullName>
    </submittedName>
</protein>
<keyword evidence="2" id="KW-0472">Membrane</keyword>
<sequence>MKNVKDRYQFIIGFAAIIISLSAFKEELNKILIDFGFISFTGASYLYALILSFVLIVHLYVILYILAETQYANFKIFNTLETISFTLFLFTLALPFILATVYILNTAFLWLSTIKPFVFNTRYADLLNAAISTTISTLFMVVINMLIDKYKKIRKKTEQAELEYEEIKSLEIANKLYREGYYYQSFVEAFKILENAIFKALRSRDLIFRKGDLNQMLAIARKYNIITSTEFDKVQAFQNSRNAGIQLLTSEITKAELDNLLSFIKNIFNKTEIKSTPIEESAPIEEFSNQYFKGKVFKDFSSAKQLSGEINKPIFMVIYDDSNPTKSKLKHALGYFTEYETTKNLIKENFIQVLVDKDVPNVAEFIPIEDPLENCLLVILTPNGTILRQEGVSGNPDVGLGRVRQAISDWANTTE</sequence>
<feature type="transmembrane region" description="Helical" evidence="2">
    <location>
        <begin position="7"/>
        <end position="24"/>
    </location>
</feature>
<accession>A0A2T2YKP4</accession>
<proteinExistence type="predicted"/>
<evidence type="ECO:0000256" key="2">
    <source>
        <dbReference type="SAM" id="Phobius"/>
    </source>
</evidence>
<feature type="transmembrane region" description="Helical" evidence="2">
    <location>
        <begin position="44"/>
        <end position="66"/>
    </location>
</feature>
<evidence type="ECO:0000256" key="1">
    <source>
        <dbReference type="SAM" id="Coils"/>
    </source>
</evidence>
<dbReference type="AlphaFoldDB" id="A0A2T2YKP4"/>